<dbReference type="STRING" id="7918.ENSLOCP00000020659"/>
<feature type="compositionally biased region" description="Polar residues" evidence="1">
    <location>
        <begin position="179"/>
        <end position="188"/>
    </location>
</feature>
<dbReference type="Pfam" id="PF06989">
    <property type="entry name" value="BAALC_N"/>
    <property type="match status" value="1"/>
</dbReference>
<dbReference type="Ensembl" id="ENSLOCT00000020695.1">
    <property type="protein sequence ID" value="ENSLOCP00000020659.1"/>
    <property type="gene ID" value="ENSLOCG00000016722.1"/>
</dbReference>
<dbReference type="GO" id="GO:0005737">
    <property type="term" value="C:cytoplasm"/>
    <property type="evidence" value="ECO:0000318"/>
    <property type="project" value="GO_Central"/>
</dbReference>
<dbReference type="PANTHER" id="PTHR14731:SF1">
    <property type="entry name" value="BAALC BINDER OF MAP3K1 AND KLF4 B"/>
    <property type="match status" value="1"/>
</dbReference>
<dbReference type="GeneTree" id="ENSGT00390000013853"/>
<proteinExistence type="predicted"/>
<dbReference type="PANTHER" id="PTHR14731">
    <property type="entry name" value="BRAIN AND ACUTE LEUKEMIA CYTOPLASMIC PROTEIN"/>
    <property type="match status" value="1"/>
</dbReference>
<dbReference type="AlphaFoldDB" id="W5NJ50"/>
<dbReference type="Bgee" id="ENSLOCG00000016722">
    <property type="expression patterns" value="Expressed in brain and 6 other cell types or tissues"/>
</dbReference>
<dbReference type="OMA" id="QNGFRTT"/>
<dbReference type="InParanoid" id="W5NJ50"/>
<evidence type="ECO:0000313" key="2">
    <source>
        <dbReference type="Ensembl" id="ENSLOCP00000020659.1"/>
    </source>
</evidence>
<evidence type="ECO:0000256" key="1">
    <source>
        <dbReference type="SAM" id="MobiDB-lite"/>
    </source>
</evidence>
<protein>
    <submittedName>
        <fullName evidence="2">BAALC binder of MAP3K1 and KLF4 b</fullName>
    </submittedName>
</protein>
<feature type="region of interest" description="Disordered" evidence="1">
    <location>
        <begin position="85"/>
        <end position="121"/>
    </location>
</feature>
<feature type="region of interest" description="Disordered" evidence="1">
    <location>
        <begin position="21"/>
        <end position="51"/>
    </location>
</feature>
<name>W5NJ50_LEPOC</name>
<organism evidence="2 3">
    <name type="scientific">Lepisosteus oculatus</name>
    <name type="common">Spotted gar</name>
    <dbReference type="NCBI Taxonomy" id="7918"/>
    <lineage>
        <taxon>Eukaryota</taxon>
        <taxon>Metazoa</taxon>
        <taxon>Chordata</taxon>
        <taxon>Craniata</taxon>
        <taxon>Vertebrata</taxon>
        <taxon>Euteleostomi</taxon>
        <taxon>Actinopterygii</taxon>
        <taxon>Neopterygii</taxon>
        <taxon>Holostei</taxon>
        <taxon>Semionotiformes</taxon>
        <taxon>Lepisosteidae</taxon>
        <taxon>Lepisosteus</taxon>
    </lineage>
</organism>
<feature type="region of interest" description="Disordered" evidence="1">
    <location>
        <begin position="168"/>
        <end position="188"/>
    </location>
</feature>
<dbReference type="Proteomes" id="UP000018468">
    <property type="component" value="Linkage group LG1"/>
</dbReference>
<dbReference type="InterPro" id="IPR009728">
    <property type="entry name" value="BAALC"/>
</dbReference>
<reference evidence="3" key="1">
    <citation type="submission" date="2011-12" db="EMBL/GenBank/DDBJ databases">
        <title>The Draft Genome of Lepisosteus oculatus.</title>
        <authorList>
            <consortium name="The Broad Institute Genome Assembly &amp; Analysis Group"/>
            <consortium name="Computational R&amp;D Group"/>
            <consortium name="and Sequencing Platform"/>
            <person name="Di Palma F."/>
            <person name="Alfoldi J."/>
            <person name="Johnson J."/>
            <person name="Berlin A."/>
            <person name="Gnerre S."/>
            <person name="Jaffe D."/>
            <person name="MacCallum I."/>
            <person name="Young S."/>
            <person name="Walker B.J."/>
            <person name="Lander E.S."/>
            <person name="Lindblad-Toh K."/>
        </authorList>
    </citation>
    <scope>NUCLEOTIDE SEQUENCE [LARGE SCALE GENOMIC DNA]</scope>
</reference>
<evidence type="ECO:0000313" key="3">
    <source>
        <dbReference type="Proteomes" id="UP000018468"/>
    </source>
</evidence>
<reference evidence="2" key="2">
    <citation type="submission" date="2025-08" db="UniProtKB">
        <authorList>
            <consortium name="Ensembl"/>
        </authorList>
    </citation>
    <scope>IDENTIFICATION</scope>
</reference>
<sequence length="188" mass="20510">MGCGGSRTDALEPKYMESWTKETESTWLTSTDTDVPLSSIENIPSEHSSESGFINEEKIINTKPFIFGDGIPSSAQAYLKVCSTMSDPSLNDGKPSSDSAVSSNKQQGALPSSDTTVQKRSVLRTEEVTKWQANRMSTKQVTITVTQSIRQIDKTGKITEKTHTTFEVMKPGDPLKEGTGSNVLNRQA</sequence>
<feature type="compositionally biased region" description="Polar residues" evidence="1">
    <location>
        <begin position="85"/>
        <end position="119"/>
    </location>
</feature>
<dbReference type="EMBL" id="AHAT01033791">
    <property type="status" value="NOT_ANNOTATED_CDS"/>
    <property type="molecule type" value="Genomic_DNA"/>
</dbReference>
<dbReference type="FunCoup" id="W5NJ50">
    <property type="interactions" value="180"/>
</dbReference>
<dbReference type="eggNOG" id="KOG4119">
    <property type="taxonomic scope" value="Eukaryota"/>
</dbReference>
<reference evidence="2" key="3">
    <citation type="submission" date="2025-09" db="UniProtKB">
        <authorList>
            <consortium name="Ensembl"/>
        </authorList>
    </citation>
    <scope>IDENTIFICATION</scope>
</reference>
<accession>W5NJ50</accession>
<feature type="compositionally biased region" description="Polar residues" evidence="1">
    <location>
        <begin position="39"/>
        <end position="51"/>
    </location>
</feature>
<keyword evidence="3" id="KW-1185">Reference proteome</keyword>